<dbReference type="FunFam" id="3.40.50.720:FF:000338">
    <property type="entry name" value="3-oxoacyl-ACP reductase FabG"/>
    <property type="match status" value="1"/>
</dbReference>
<dbReference type="Pfam" id="PF13561">
    <property type="entry name" value="adh_short_C2"/>
    <property type="match status" value="1"/>
</dbReference>
<dbReference type="InterPro" id="IPR036291">
    <property type="entry name" value="NAD(P)-bd_dom_sf"/>
</dbReference>
<organism evidence="3 4">
    <name type="scientific">Hydrocarboniphaga daqingensis</name>
    <dbReference type="NCBI Taxonomy" id="490188"/>
    <lineage>
        <taxon>Bacteria</taxon>
        <taxon>Pseudomonadati</taxon>
        <taxon>Pseudomonadota</taxon>
        <taxon>Gammaproteobacteria</taxon>
        <taxon>Nevskiales</taxon>
        <taxon>Nevskiaceae</taxon>
        <taxon>Hydrocarboniphaga</taxon>
    </lineage>
</organism>
<dbReference type="PRINTS" id="PR00081">
    <property type="entry name" value="GDHRDH"/>
</dbReference>
<dbReference type="OrthoDB" id="9804774at2"/>
<accession>A0A1M5RR29</accession>
<name>A0A1M5RR29_9GAMM</name>
<dbReference type="STRING" id="490188.SAMN04488068_3145"/>
<dbReference type="NCBIfam" id="NF006110">
    <property type="entry name" value="PRK08261.1"/>
    <property type="match status" value="1"/>
</dbReference>
<dbReference type="GO" id="GO:0016616">
    <property type="term" value="F:oxidoreductase activity, acting on the CH-OH group of donors, NAD or NADP as acceptor"/>
    <property type="evidence" value="ECO:0007669"/>
    <property type="project" value="TreeGrafter"/>
</dbReference>
<reference evidence="3 4" key="1">
    <citation type="submission" date="2016-11" db="EMBL/GenBank/DDBJ databases">
        <authorList>
            <person name="Jaros S."/>
            <person name="Januszkiewicz K."/>
            <person name="Wedrychowicz H."/>
        </authorList>
    </citation>
    <scope>NUCLEOTIDE SEQUENCE [LARGE SCALE GENOMIC DNA]</scope>
    <source>
        <strain evidence="3 4">CGMCC 1.7049</strain>
    </source>
</reference>
<comment type="similarity">
    <text evidence="1">Belongs to the short-chain dehydrogenases/reductases (SDR) family.</text>
</comment>
<dbReference type="PANTHER" id="PTHR42760:SF78">
    <property type="entry name" value="3-OXOACYL-[ACYL-CARRIER-PROTEIN] REDUCTASE [NADH]"/>
    <property type="match status" value="1"/>
</dbReference>
<keyword evidence="4" id="KW-1185">Reference proteome</keyword>
<dbReference type="SUPFAM" id="SSF51735">
    <property type="entry name" value="NAD(P)-binding Rossmann-fold domains"/>
    <property type="match status" value="2"/>
</dbReference>
<evidence type="ECO:0000313" key="3">
    <source>
        <dbReference type="EMBL" id="SHH28630.1"/>
    </source>
</evidence>
<dbReference type="EMBL" id="FQWZ01000008">
    <property type="protein sequence ID" value="SHH28630.1"/>
    <property type="molecule type" value="Genomic_DNA"/>
</dbReference>
<dbReference type="InterPro" id="IPR020904">
    <property type="entry name" value="Sc_DH/Rdtase_CS"/>
</dbReference>
<evidence type="ECO:0000259" key="2">
    <source>
        <dbReference type="SMART" id="SM00822"/>
    </source>
</evidence>
<dbReference type="PROSITE" id="PS00061">
    <property type="entry name" value="ADH_SHORT"/>
    <property type="match status" value="1"/>
</dbReference>
<dbReference type="PRINTS" id="PR00080">
    <property type="entry name" value="SDRFAMILY"/>
</dbReference>
<dbReference type="SMART" id="SM00822">
    <property type="entry name" value="PKS_KR"/>
    <property type="match status" value="1"/>
</dbReference>
<gene>
    <name evidence="3" type="ORF">SAMN04488068_3145</name>
</gene>
<dbReference type="PANTHER" id="PTHR42760">
    <property type="entry name" value="SHORT-CHAIN DEHYDROGENASES/REDUCTASES FAMILY MEMBER"/>
    <property type="match status" value="1"/>
</dbReference>
<dbReference type="AlphaFoldDB" id="A0A1M5RR29"/>
<dbReference type="InterPro" id="IPR002347">
    <property type="entry name" value="SDR_fam"/>
</dbReference>
<dbReference type="InterPro" id="IPR057326">
    <property type="entry name" value="KR_dom"/>
</dbReference>
<sequence>MSDRLLDFTQSPLGKQIAGFLGMPTPPKLRRAKAGYAAQPLQGKTVLLGGGSAAQLSSALVQALNQMGATITVSSELPGLAPVKKAATDAKVPLKTETVGEGAYAYVFDASGIEGTDGLRQLYDFLQPRISKLAANGRVLLLSRAAADAGSVAGYTASMALRGFTKSLGKEIGKKGATVNLIEVGAGAEPTIEGALRFLLTEHSAYVDAQFLALTKPAKGAVVDQFVSPLSGKVAVVTGAARGIGASIAETLAREGATVIGVDRPAEEGALGLTMSRIGGRGLALDVTAPDAGERLATEVGKIDIVVHNAGVTRDKMLRNMPTHWWDQVLEINLGAIMRINERLFKGALNEGARIICISSIGGISGNAGQTNYGATKAGIIGYVEALAPQMAKNGGAINAVAPGFIETQMTAAMPAVPREVGRRLASLNQGGQPVDIAEAVTFFASPLAAGVNGRTLRVCGQNFMGA</sequence>
<dbReference type="RefSeq" id="WP_072899098.1">
    <property type="nucleotide sequence ID" value="NZ_FQWZ01000008.1"/>
</dbReference>
<evidence type="ECO:0000313" key="4">
    <source>
        <dbReference type="Proteomes" id="UP000199758"/>
    </source>
</evidence>
<feature type="domain" description="Ketoreductase" evidence="2">
    <location>
        <begin position="233"/>
        <end position="409"/>
    </location>
</feature>
<proteinExistence type="inferred from homology"/>
<dbReference type="Proteomes" id="UP000199758">
    <property type="component" value="Unassembled WGS sequence"/>
</dbReference>
<dbReference type="Gene3D" id="3.40.50.720">
    <property type="entry name" value="NAD(P)-binding Rossmann-like Domain"/>
    <property type="match status" value="2"/>
</dbReference>
<evidence type="ECO:0000256" key="1">
    <source>
        <dbReference type="ARBA" id="ARBA00006484"/>
    </source>
</evidence>
<protein>
    <submittedName>
        <fullName evidence="3">3-oxoacyl-[acyl-carrier protein] reductase</fullName>
    </submittedName>
</protein>